<gene>
    <name evidence="1" type="ORF">LOK49_LG14G00663</name>
</gene>
<accession>A0ACC0FCT0</accession>
<name>A0ACC0FCT0_9ERIC</name>
<protein>
    <submittedName>
        <fullName evidence="1">Calcium-binding protein CML45</fullName>
    </submittedName>
</protein>
<evidence type="ECO:0000313" key="2">
    <source>
        <dbReference type="Proteomes" id="UP001060215"/>
    </source>
</evidence>
<dbReference type="Proteomes" id="UP001060215">
    <property type="component" value="Chromosome 15"/>
</dbReference>
<comment type="caution">
    <text evidence="1">The sequence shown here is derived from an EMBL/GenBank/DDBJ whole genome shotgun (WGS) entry which is preliminary data.</text>
</comment>
<dbReference type="EMBL" id="CM045772">
    <property type="protein sequence ID" value="KAI7986104.1"/>
    <property type="molecule type" value="Genomic_DNA"/>
</dbReference>
<evidence type="ECO:0000313" key="1">
    <source>
        <dbReference type="EMBL" id="KAI7986104.1"/>
    </source>
</evidence>
<sequence>METTSALSISGIVLLENRSATSLSLIGIISLCTLLTWITTLHDLWSWFLLFFQSTVHFLFTAWQGQAKGKHTRFNTGVALPFDSDPDHVDEDDNNVLISIGEVEVVMEKIGIFYEPSCDDVVGERLGSDDVAALFDEGEGVSLEEGKEAFGVFDENCDGFIDASELERVLCKLGFTEVSQMECQKMIASFDDNGDGLIDFREFLKLLEDSSW</sequence>
<organism evidence="1 2">
    <name type="scientific">Camellia lanceoleosa</name>
    <dbReference type="NCBI Taxonomy" id="1840588"/>
    <lineage>
        <taxon>Eukaryota</taxon>
        <taxon>Viridiplantae</taxon>
        <taxon>Streptophyta</taxon>
        <taxon>Embryophyta</taxon>
        <taxon>Tracheophyta</taxon>
        <taxon>Spermatophyta</taxon>
        <taxon>Magnoliopsida</taxon>
        <taxon>eudicotyledons</taxon>
        <taxon>Gunneridae</taxon>
        <taxon>Pentapetalae</taxon>
        <taxon>asterids</taxon>
        <taxon>Ericales</taxon>
        <taxon>Theaceae</taxon>
        <taxon>Camellia</taxon>
    </lineage>
</organism>
<reference evidence="1 2" key="1">
    <citation type="journal article" date="2022" name="Plant J.">
        <title>Chromosome-level genome of Camellia lanceoleosa provides a valuable resource for understanding genome evolution and self-incompatibility.</title>
        <authorList>
            <person name="Gong W."/>
            <person name="Xiao S."/>
            <person name="Wang L."/>
            <person name="Liao Z."/>
            <person name="Chang Y."/>
            <person name="Mo W."/>
            <person name="Hu G."/>
            <person name="Li W."/>
            <person name="Zhao G."/>
            <person name="Zhu H."/>
            <person name="Hu X."/>
            <person name="Ji K."/>
            <person name="Xiang X."/>
            <person name="Song Q."/>
            <person name="Yuan D."/>
            <person name="Jin S."/>
            <person name="Zhang L."/>
        </authorList>
    </citation>
    <scope>NUCLEOTIDE SEQUENCE [LARGE SCALE GENOMIC DNA]</scope>
    <source>
        <strain evidence="1">SQ_2022a</strain>
    </source>
</reference>
<keyword evidence="2" id="KW-1185">Reference proteome</keyword>
<proteinExistence type="predicted"/>